<evidence type="ECO:0000256" key="2">
    <source>
        <dbReference type="ARBA" id="ARBA00022475"/>
    </source>
</evidence>
<comment type="subcellular location">
    <subcellularLocation>
        <location evidence="1">Cell membrane</location>
        <topology evidence="1">Multi-pass membrane protein</topology>
    </subcellularLocation>
</comment>
<protein>
    <submittedName>
        <fullName evidence="7">APC family permease</fullName>
    </submittedName>
</protein>
<evidence type="ECO:0000256" key="1">
    <source>
        <dbReference type="ARBA" id="ARBA00004651"/>
    </source>
</evidence>
<evidence type="ECO:0000256" key="4">
    <source>
        <dbReference type="ARBA" id="ARBA00022989"/>
    </source>
</evidence>
<reference evidence="7 8" key="1">
    <citation type="submission" date="2022-07" db="EMBL/GenBank/DDBJ databases">
        <title>Two temperate virus in Haloterrigena jeotgali A29.</title>
        <authorList>
            <person name="Deng X."/>
        </authorList>
    </citation>
    <scope>NUCLEOTIDE SEQUENCE [LARGE SCALE GENOMIC DNA]</scope>
    <source>
        <strain evidence="7 8">A29</strain>
    </source>
</reference>
<dbReference type="GO" id="GO:0022857">
    <property type="term" value="F:transmembrane transporter activity"/>
    <property type="evidence" value="ECO:0007669"/>
    <property type="project" value="InterPro"/>
</dbReference>
<feature type="transmembrane region" description="Helical" evidence="6">
    <location>
        <begin position="140"/>
        <end position="160"/>
    </location>
</feature>
<evidence type="ECO:0000256" key="5">
    <source>
        <dbReference type="ARBA" id="ARBA00023136"/>
    </source>
</evidence>
<evidence type="ECO:0000313" key="7">
    <source>
        <dbReference type="EMBL" id="WMT07102.1"/>
    </source>
</evidence>
<dbReference type="PANTHER" id="PTHR42770">
    <property type="entry name" value="AMINO ACID TRANSPORTER-RELATED"/>
    <property type="match status" value="1"/>
</dbReference>
<feature type="transmembrane region" description="Helical" evidence="6">
    <location>
        <begin position="463"/>
        <end position="482"/>
    </location>
</feature>
<keyword evidence="4 6" id="KW-1133">Transmembrane helix</keyword>
<dbReference type="InterPro" id="IPR002293">
    <property type="entry name" value="AA/rel_permease1"/>
</dbReference>
<evidence type="ECO:0000256" key="6">
    <source>
        <dbReference type="SAM" id="Phobius"/>
    </source>
</evidence>
<dbReference type="EMBL" id="CP101873">
    <property type="protein sequence ID" value="WMT07102.1"/>
    <property type="molecule type" value="Genomic_DNA"/>
</dbReference>
<keyword evidence="2" id="KW-1003">Cell membrane</keyword>
<gene>
    <name evidence="7" type="ORF">NP511_17155</name>
</gene>
<accession>A0AAF0P8V3</accession>
<feature type="transmembrane region" description="Helical" evidence="6">
    <location>
        <begin position="243"/>
        <end position="266"/>
    </location>
</feature>
<keyword evidence="8" id="KW-1185">Reference proteome</keyword>
<feature type="transmembrane region" description="Helical" evidence="6">
    <location>
        <begin position="23"/>
        <end position="48"/>
    </location>
</feature>
<feature type="transmembrane region" description="Helical" evidence="6">
    <location>
        <begin position="360"/>
        <end position="383"/>
    </location>
</feature>
<dbReference type="GeneID" id="84215706"/>
<organism evidence="7 8">
    <name type="scientific">Natrinema thermotolerans</name>
    <dbReference type="NCBI Taxonomy" id="121872"/>
    <lineage>
        <taxon>Archaea</taxon>
        <taxon>Methanobacteriati</taxon>
        <taxon>Methanobacteriota</taxon>
        <taxon>Stenosarchaea group</taxon>
        <taxon>Halobacteria</taxon>
        <taxon>Halobacteriales</taxon>
        <taxon>Natrialbaceae</taxon>
        <taxon>Natrinema</taxon>
    </lineage>
</organism>
<feature type="transmembrane region" description="Helical" evidence="6">
    <location>
        <begin position="436"/>
        <end position="457"/>
    </location>
</feature>
<evidence type="ECO:0000256" key="3">
    <source>
        <dbReference type="ARBA" id="ARBA00022692"/>
    </source>
</evidence>
<name>A0AAF0P8V3_9EURY</name>
<feature type="transmembrane region" description="Helical" evidence="6">
    <location>
        <begin position="312"/>
        <end position="334"/>
    </location>
</feature>
<dbReference type="RefSeq" id="WP_211249116.1">
    <property type="nucleotide sequence ID" value="NZ_CP101873.1"/>
</dbReference>
<dbReference type="Gene3D" id="1.20.1740.10">
    <property type="entry name" value="Amino acid/polyamine transporter I"/>
    <property type="match status" value="1"/>
</dbReference>
<keyword evidence="3 6" id="KW-0812">Transmembrane</keyword>
<dbReference type="Pfam" id="PF13520">
    <property type="entry name" value="AA_permease_2"/>
    <property type="match status" value="1"/>
</dbReference>
<feature type="transmembrane region" description="Helical" evidence="6">
    <location>
        <begin position="209"/>
        <end position="231"/>
    </location>
</feature>
<sequence>MDSAEAETEPMGTHETDSLERDIGLLGATAIGTGTMIAGGIFVLSGLAVANVGAAAIVSFGLAAIVASFTALTYAEFATIYTVDGGGYAYVAEVFDSDWSYVVGWLLILGYPASAAFYLASFANWFARFVRPEIALPEALPYWIPGVVVLAVLVGVNLAGAEETGRFQIVVTGLKIALIGLFLVGGLSAFDADVVASSLTANATQFDDIALTSALVFITFFGFEAIATSEGEIEAPERTVPRAIFLSIAVVTVLYVLVIVVVVLAINDGSFLSFLAERAGLSSSGAATGFVAERGEVAMARAAQYYLGDAGFYVFIVGALLSMISAANATVLAGSRVKLAMARRDHLPERVQRINPQSGVPTVAVVLTGCLILVFFLLFGVVFGASPVGGGGAHDPLLGLESLAHFADVMLLGGLVFVNVALIRSRRKEPDRERRFRVPGVPWVPLLAIGSNLALLASVELTSLALGTLAVVVGIVLWFGVID</sequence>
<feature type="transmembrane region" description="Helical" evidence="6">
    <location>
        <begin position="167"/>
        <end position="189"/>
    </location>
</feature>
<dbReference type="PIRSF" id="PIRSF006060">
    <property type="entry name" value="AA_transporter"/>
    <property type="match status" value="1"/>
</dbReference>
<feature type="transmembrane region" description="Helical" evidence="6">
    <location>
        <begin position="403"/>
        <end position="424"/>
    </location>
</feature>
<dbReference type="PANTHER" id="PTHR42770:SF11">
    <property type="entry name" value="INNER MEMBRANE TRANSPORT PROTEIN YBAT"/>
    <property type="match status" value="1"/>
</dbReference>
<dbReference type="InterPro" id="IPR050367">
    <property type="entry name" value="APC_superfamily"/>
</dbReference>
<keyword evidence="5 6" id="KW-0472">Membrane</keyword>
<dbReference type="GO" id="GO:0005886">
    <property type="term" value="C:plasma membrane"/>
    <property type="evidence" value="ECO:0007669"/>
    <property type="project" value="UniProtKB-SubCell"/>
</dbReference>
<feature type="transmembrane region" description="Helical" evidence="6">
    <location>
        <begin position="54"/>
        <end position="78"/>
    </location>
</feature>
<dbReference type="AlphaFoldDB" id="A0AAF0P8V3"/>
<dbReference type="Proteomes" id="UP001224926">
    <property type="component" value="Chromosome"/>
</dbReference>
<feature type="transmembrane region" description="Helical" evidence="6">
    <location>
        <begin position="99"/>
        <end position="120"/>
    </location>
</feature>
<proteinExistence type="predicted"/>
<evidence type="ECO:0000313" key="8">
    <source>
        <dbReference type="Proteomes" id="UP001224926"/>
    </source>
</evidence>